<dbReference type="PANTHER" id="PTHR21022">
    <property type="entry name" value="PREPHENATE DEHYDRATASE P PROTEIN"/>
    <property type="match status" value="1"/>
</dbReference>
<accession>A0A2A2HFM0</accession>
<dbReference type="OrthoDB" id="8755at2157"/>
<feature type="domain" description="ACT" evidence="9">
    <location>
        <begin position="195"/>
        <end position="272"/>
    </location>
</feature>
<feature type="domain" description="Prephenate dehydratase" evidence="8">
    <location>
        <begin position="6"/>
        <end position="181"/>
    </location>
</feature>
<name>A0A2A2HFM0_9EURY</name>
<dbReference type="Pfam" id="PF00800">
    <property type="entry name" value="PDT"/>
    <property type="match status" value="1"/>
</dbReference>
<dbReference type="FunFam" id="3.30.70.260:FF:000012">
    <property type="entry name" value="Prephenate dehydratase"/>
    <property type="match status" value="1"/>
</dbReference>
<dbReference type="SUPFAM" id="SSF53850">
    <property type="entry name" value="Periplasmic binding protein-like II"/>
    <property type="match status" value="1"/>
</dbReference>
<dbReference type="Pfam" id="PF01842">
    <property type="entry name" value="ACT"/>
    <property type="match status" value="1"/>
</dbReference>
<evidence type="ECO:0000313" key="10">
    <source>
        <dbReference type="EMBL" id="PAV08239.1"/>
    </source>
</evidence>
<dbReference type="EMBL" id="LMVN01000001">
    <property type="protein sequence ID" value="PAV08239.1"/>
    <property type="molecule type" value="Genomic_DNA"/>
</dbReference>
<dbReference type="AlphaFoldDB" id="A0A2A2HFM0"/>
<evidence type="ECO:0000256" key="3">
    <source>
        <dbReference type="ARBA" id="ARBA00022605"/>
    </source>
</evidence>
<dbReference type="CDD" id="cd13633">
    <property type="entry name" value="PBP2_Sa-PDT_like"/>
    <property type="match status" value="1"/>
</dbReference>
<keyword evidence="5" id="KW-0584">Phenylalanine biosynthesis</keyword>
<dbReference type="NCBIfam" id="NF008865">
    <property type="entry name" value="PRK11898.1"/>
    <property type="match status" value="1"/>
</dbReference>
<dbReference type="PANTHER" id="PTHR21022:SF19">
    <property type="entry name" value="PREPHENATE DEHYDRATASE-RELATED"/>
    <property type="match status" value="1"/>
</dbReference>
<dbReference type="GO" id="GO:0009094">
    <property type="term" value="P:L-phenylalanine biosynthetic process"/>
    <property type="evidence" value="ECO:0007669"/>
    <property type="project" value="UniProtKB-KW"/>
</dbReference>
<protein>
    <recommendedName>
        <fullName evidence="2">prephenate dehydratase</fullName>
        <ecNumber evidence="2">4.2.1.51</ecNumber>
    </recommendedName>
</protein>
<dbReference type="PROSITE" id="PS51671">
    <property type="entry name" value="ACT"/>
    <property type="match status" value="1"/>
</dbReference>
<dbReference type="RefSeq" id="WP_095607890.1">
    <property type="nucleotide sequence ID" value="NZ_LMVN01000001.1"/>
</dbReference>
<evidence type="ECO:0000259" key="9">
    <source>
        <dbReference type="PROSITE" id="PS51671"/>
    </source>
</evidence>
<comment type="catalytic activity">
    <reaction evidence="7">
        <text>prephenate + H(+) = 3-phenylpyruvate + CO2 + H2O</text>
        <dbReference type="Rhea" id="RHEA:21648"/>
        <dbReference type="ChEBI" id="CHEBI:15377"/>
        <dbReference type="ChEBI" id="CHEBI:15378"/>
        <dbReference type="ChEBI" id="CHEBI:16526"/>
        <dbReference type="ChEBI" id="CHEBI:18005"/>
        <dbReference type="ChEBI" id="CHEBI:29934"/>
        <dbReference type="EC" id="4.2.1.51"/>
    </reaction>
</comment>
<evidence type="ECO:0000313" key="12">
    <source>
        <dbReference type="Proteomes" id="UP000217528"/>
    </source>
</evidence>
<dbReference type="SUPFAM" id="SSF55021">
    <property type="entry name" value="ACT-like"/>
    <property type="match status" value="1"/>
</dbReference>
<dbReference type="InterPro" id="IPR001086">
    <property type="entry name" value="Preph_deHydtase"/>
</dbReference>
<evidence type="ECO:0000313" key="11">
    <source>
        <dbReference type="EMBL" id="PWL08327.1"/>
    </source>
</evidence>
<keyword evidence="4" id="KW-0057">Aromatic amino acid biosynthesis</keyword>
<evidence type="ECO:0000256" key="1">
    <source>
        <dbReference type="ARBA" id="ARBA00004741"/>
    </source>
</evidence>
<evidence type="ECO:0000256" key="7">
    <source>
        <dbReference type="ARBA" id="ARBA00047848"/>
    </source>
</evidence>
<dbReference type="PROSITE" id="PS00857">
    <property type="entry name" value="PREPHENATE_DEHYDR_1"/>
    <property type="match status" value="1"/>
</dbReference>
<gene>
    <name evidence="11" type="primary">pheA</name>
    <name evidence="10" type="ORF">ASJ82_03340</name>
    <name evidence="11" type="ORF">MSCUN_07630</name>
</gene>
<comment type="caution">
    <text evidence="10">The sequence shown here is derived from an EMBL/GenBank/DDBJ whole genome shotgun (WGS) entry which is preliminary data.</text>
</comment>
<dbReference type="GO" id="GO:0004664">
    <property type="term" value="F:prephenate dehydratase activity"/>
    <property type="evidence" value="ECO:0007669"/>
    <property type="project" value="UniProtKB-EC"/>
</dbReference>
<evidence type="ECO:0000256" key="6">
    <source>
        <dbReference type="ARBA" id="ARBA00023239"/>
    </source>
</evidence>
<dbReference type="InterPro" id="IPR002912">
    <property type="entry name" value="ACT_dom"/>
</dbReference>
<evidence type="ECO:0000256" key="5">
    <source>
        <dbReference type="ARBA" id="ARBA00023222"/>
    </source>
</evidence>
<evidence type="ECO:0000259" key="8">
    <source>
        <dbReference type="PROSITE" id="PS51171"/>
    </source>
</evidence>
<keyword evidence="6 11" id="KW-0456">Lyase</keyword>
<dbReference type="Gene3D" id="3.30.70.260">
    <property type="match status" value="1"/>
</dbReference>
<dbReference type="Proteomes" id="UP000217528">
    <property type="component" value="Unassembled WGS sequence"/>
</dbReference>
<evidence type="ECO:0000313" key="13">
    <source>
        <dbReference type="Proteomes" id="UP000246004"/>
    </source>
</evidence>
<keyword evidence="3" id="KW-0028">Amino-acid biosynthesis</keyword>
<dbReference type="EC" id="4.2.1.51" evidence="2"/>
<proteinExistence type="predicted"/>
<dbReference type="Gene3D" id="3.40.190.10">
    <property type="entry name" value="Periplasmic binding protein-like II"/>
    <property type="match status" value="2"/>
</dbReference>
<dbReference type="PROSITE" id="PS51171">
    <property type="entry name" value="PREPHENATE_DEHYDR_3"/>
    <property type="match status" value="1"/>
</dbReference>
<dbReference type="Proteomes" id="UP000246004">
    <property type="component" value="Unassembled WGS sequence"/>
</dbReference>
<dbReference type="EMBL" id="LWMS01000020">
    <property type="protein sequence ID" value="PWL08327.1"/>
    <property type="molecule type" value="Genomic_DNA"/>
</dbReference>
<reference evidence="10 12" key="2">
    <citation type="journal article" date="2017" name="BMC Genomics">
        <title>Genomic analysis of methanogenic archaea reveals a shift towards energy conservation.</title>
        <authorList>
            <person name="Gilmore S.P."/>
            <person name="Henske J.K."/>
            <person name="Sexton J.A."/>
            <person name="Solomon K.V."/>
            <person name="Seppala S."/>
            <person name="Yoo J.I."/>
            <person name="Huyett L.M."/>
            <person name="Pressman A."/>
            <person name="Cogan J.Z."/>
            <person name="Kivenson V."/>
            <person name="Peng X."/>
            <person name="Tan Y."/>
            <person name="Valentine D.L."/>
            <person name="O'Malley M.A."/>
        </authorList>
    </citation>
    <scope>NUCLEOTIDE SEQUENCE [LARGE SCALE GENOMIC DNA]</scope>
    <source>
        <strain evidence="10 12">1R-7</strain>
    </source>
</reference>
<dbReference type="CDD" id="cd04905">
    <property type="entry name" value="ACT_CM-PDT"/>
    <property type="match status" value="1"/>
</dbReference>
<sequence>MNKNKQVGYLGPEGTFSHEAVLKVVDETDEIKPYPTILNIFEDLEDNKIDMAIVPVENSTEGSVLITLDCLTNFNNIKIIQEFQIPIKHNLLIQHGKTIDEIKVICSHQQPLAQCREYIYKLKKPVQSMPSTANAARYVTEIETAAVIGNKMLADKYDLKIIDENIQDYKNNVTRFLVLKKDAKTKPTGHDKTSIIISLYDDKPGGFYKVLYEFKEENVNLTHIESRPSKEGMGKYLFFIDMEGHKLDENISRVLMKVEKKVKMFKILGSYETINC</sequence>
<evidence type="ECO:0000256" key="4">
    <source>
        <dbReference type="ARBA" id="ARBA00023141"/>
    </source>
</evidence>
<evidence type="ECO:0000256" key="2">
    <source>
        <dbReference type="ARBA" id="ARBA00013147"/>
    </source>
</evidence>
<dbReference type="InterPro" id="IPR045865">
    <property type="entry name" value="ACT-like_dom_sf"/>
</dbReference>
<organism evidence="10 12">
    <name type="scientific">Methanosphaera cuniculi</name>
    <dbReference type="NCBI Taxonomy" id="1077256"/>
    <lineage>
        <taxon>Archaea</taxon>
        <taxon>Methanobacteriati</taxon>
        <taxon>Methanobacteriota</taxon>
        <taxon>Methanomada group</taxon>
        <taxon>Methanobacteria</taxon>
        <taxon>Methanobacteriales</taxon>
        <taxon>Methanobacteriaceae</taxon>
        <taxon>Methanosphaera</taxon>
    </lineage>
</organism>
<dbReference type="InterPro" id="IPR018528">
    <property type="entry name" value="Preph_deHydtase_CS"/>
</dbReference>
<keyword evidence="12" id="KW-1185">Reference proteome</keyword>
<comment type="pathway">
    <text evidence="1">Amino-acid biosynthesis; L-phenylalanine biosynthesis; phenylpyruvate from prephenate: step 1/1.</text>
</comment>
<reference evidence="11 13" key="1">
    <citation type="submission" date="2016-04" db="EMBL/GenBank/DDBJ databases">
        <title>Genome sequence of Methanosphaera cuniculi DSM 4103.</title>
        <authorList>
            <person name="Poehlein A."/>
            <person name="Seedorf H."/>
            <person name="Daniel R."/>
        </authorList>
    </citation>
    <scope>NUCLEOTIDE SEQUENCE [LARGE SCALE GENOMIC DNA]</scope>
    <source>
        <strain evidence="11 13">DSM 4103</strain>
    </source>
</reference>
<dbReference type="GO" id="GO:0005737">
    <property type="term" value="C:cytoplasm"/>
    <property type="evidence" value="ECO:0007669"/>
    <property type="project" value="TreeGrafter"/>
</dbReference>